<dbReference type="EMBL" id="FOFA01000004">
    <property type="protein sequence ID" value="SEQ60255.1"/>
    <property type="molecule type" value="Genomic_DNA"/>
</dbReference>
<dbReference type="Gene3D" id="3.40.50.720">
    <property type="entry name" value="NAD(P)-binding Rossmann-like Domain"/>
    <property type="match status" value="1"/>
</dbReference>
<dbReference type="Proteomes" id="UP000198504">
    <property type="component" value="Unassembled WGS sequence"/>
</dbReference>
<evidence type="ECO:0000313" key="3">
    <source>
        <dbReference type="EMBL" id="SEQ60255.1"/>
    </source>
</evidence>
<dbReference type="RefSeq" id="WP_091180226.1">
    <property type="nucleotide sequence ID" value="NZ_FOFA01000004.1"/>
</dbReference>
<dbReference type="Pfam" id="PF13561">
    <property type="entry name" value="adh_short_C2"/>
    <property type="match status" value="1"/>
</dbReference>
<dbReference type="InterPro" id="IPR036291">
    <property type="entry name" value="NAD(P)-bd_dom_sf"/>
</dbReference>
<dbReference type="InterPro" id="IPR051122">
    <property type="entry name" value="SDR_DHRS6-like"/>
</dbReference>
<comment type="similarity">
    <text evidence="1">Belongs to the short-chain dehydrogenases/reductases (SDR) family.</text>
</comment>
<dbReference type="OrthoDB" id="9787486at2"/>
<dbReference type="PANTHER" id="PTHR43477:SF1">
    <property type="entry name" value="DIHYDROANTICAPSIN 7-DEHYDROGENASE"/>
    <property type="match status" value="1"/>
</dbReference>
<reference evidence="4" key="1">
    <citation type="submission" date="2016-10" db="EMBL/GenBank/DDBJ databases">
        <authorList>
            <person name="Varghese N."/>
            <person name="Submissions S."/>
        </authorList>
    </citation>
    <scope>NUCLEOTIDE SEQUENCE [LARGE SCALE GENOMIC DNA]</scope>
    <source>
        <strain evidence="4">CGMCC 4.6856</strain>
    </source>
</reference>
<name>A0A1H9HD18_9ACTN</name>
<dbReference type="CDD" id="cd11731">
    <property type="entry name" value="Lin1944_like_SDR_c"/>
    <property type="match status" value="1"/>
</dbReference>
<sequence length="203" mass="20445">MRTLVIGATGLVGGAAADALEAYGDEVLRASQSSALAVDVLDASSVAALLDRVTTDGPLDAVVCAVGSVPFKPLADLGAEDYLAAYRGKVASQVDVTRLATPHLVDAGSITLTTGVLAREPIRTGAAAALANGAVESFVVSAAAELPRGLRINAVSPTVLVEATGYHPFFPGFAQVSAAEVGQAFVKAVHGVQTGQVHALDGR</sequence>
<keyword evidence="4" id="KW-1185">Reference proteome</keyword>
<dbReference type="AlphaFoldDB" id="A0A1H9HD18"/>
<evidence type="ECO:0000256" key="1">
    <source>
        <dbReference type="ARBA" id="ARBA00006484"/>
    </source>
</evidence>
<dbReference type="SUPFAM" id="SSF51735">
    <property type="entry name" value="NAD(P)-binding Rossmann-fold domains"/>
    <property type="match status" value="1"/>
</dbReference>
<protein>
    <submittedName>
        <fullName evidence="3">Enoyl-(Acyl carrier protein) reductase</fullName>
    </submittedName>
</protein>
<proteinExistence type="inferred from homology"/>
<dbReference type="PANTHER" id="PTHR43477">
    <property type="entry name" value="DIHYDROANTICAPSIN 7-DEHYDROGENASE"/>
    <property type="match status" value="1"/>
</dbReference>
<accession>A0A1H9HD18</accession>
<dbReference type="NCBIfam" id="NF005754">
    <property type="entry name" value="PRK07578.1"/>
    <property type="match status" value="1"/>
</dbReference>
<gene>
    <name evidence="3" type="ORF">SAMN05421756_104205</name>
</gene>
<dbReference type="InterPro" id="IPR002347">
    <property type="entry name" value="SDR_fam"/>
</dbReference>
<evidence type="ECO:0000313" key="4">
    <source>
        <dbReference type="Proteomes" id="UP000198504"/>
    </source>
</evidence>
<organism evidence="3 4">
    <name type="scientific">Microlunatus flavus</name>
    <dbReference type="NCBI Taxonomy" id="1036181"/>
    <lineage>
        <taxon>Bacteria</taxon>
        <taxon>Bacillati</taxon>
        <taxon>Actinomycetota</taxon>
        <taxon>Actinomycetes</taxon>
        <taxon>Propionibacteriales</taxon>
        <taxon>Propionibacteriaceae</taxon>
        <taxon>Microlunatus</taxon>
    </lineage>
</organism>
<dbReference type="GO" id="GO:0016491">
    <property type="term" value="F:oxidoreductase activity"/>
    <property type="evidence" value="ECO:0007669"/>
    <property type="project" value="UniProtKB-KW"/>
</dbReference>
<evidence type="ECO:0000256" key="2">
    <source>
        <dbReference type="ARBA" id="ARBA00023002"/>
    </source>
</evidence>
<keyword evidence="2" id="KW-0560">Oxidoreductase</keyword>
<dbReference type="STRING" id="1036181.SAMN05421756_104205"/>